<name>A0A832SZT4_PYRHR</name>
<organism evidence="1 2">
    <name type="scientific">Pyrococcus horikoshii</name>
    <dbReference type="NCBI Taxonomy" id="53953"/>
    <lineage>
        <taxon>Archaea</taxon>
        <taxon>Methanobacteriati</taxon>
        <taxon>Methanobacteriota</taxon>
        <taxon>Thermococci</taxon>
        <taxon>Thermococcales</taxon>
        <taxon>Thermococcaceae</taxon>
        <taxon>Pyrococcus</taxon>
    </lineage>
</organism>
<gene>
    <name evidence="1" type="ORF">HA331_06070</name>
</gene>
<dbReference type="GeneID" id="43496784"/>
<evidence type="ECO:0000313" key="1">
    <source>
        <dbReference type="EMBL" id="HII61299.1"/>
    </source>
</evidence>
<accession>A0A832SZT4</accession>
<dbReference type="RefSeq" id="WP_158298157.1">
    <property type="nucleotide sequence ID" value="NZ_DUJN01000005.1"/>
</dbReference>
<dbReference type="AlphaFoldDB" id="A0A832SZT4"/>
<proteinExistence type="predicted"/>
<dbReference type="EMBL" id="DUJN01000005">
    <property type="protein sequence ID" value="HII61299.1"/>
    <property type="molecule type" value="Genomic_DNA"/>
</dbReference>
<comment type="caution">
    <text evidence="1">The sequence shown here is derived from an EMBL/GenBank/DDBJ whole genome shotgun (WGS) entry which is preliminary data.</text>
</comment>
<protein>
    <submittedName>
        <fullName evidence="1">Uncharacterized protein</fullName>
    </submittedName>
</protein>
<evidence type="ECO:0000313" key="2">
    <source>
        <dbReference type="Proteomes" id="UP000617544"/>
    </source>
</evidence>
<dbReference type="Proteomes" id="UP000617544">
    <property type="component" value="Unassembled WGS sequence"/>
</dbReference>
<sequence>MKDLERKAELVSKLKTLPRRFGLVARGSRERKGSSIRATWFSTSRICSG</sequence>
<reference evidence="1" key="1">
    <citation type="journal article" date="2020" name="bioRxiv">
        <title>A rank-normalized archaeal taxonomy based on genome phylogeny resolves widespread incomplete and uneven classifications.</title>
        <authorList>
            <person name="Rinke C."/>
            <person name="Chuvochina M."/>
            <person name="Mussig A.J."/>
            <person name="Chaumeil P.-A."/>
            <person name="Waite D.W."/>
            <person name="Whitman W.B."/>
            <person name="Parks D.H."/>
            <person name="Hugenholtz P."/>
        </authorList>
    </citation>
    <scope>NUCLEOTIDE SEQUENCE</scope>
    <source>
        <strain evidence="1">UBA8834</strain>
    </source>
</reference>